<evidence type="ECO:0000313" key="1">
    <source>
        <dbReference type="Proteomes" id="UP000887579"/>
    </source>
</evidence>
<evidence type="ECO:0000313" key="2">
    <source>
        <dbReference type="WBParaSite" id="ES5_v2.g20829.t1"/>
    </source>
</evidence>
<dbReference type="Proteomes" id="UP000887579">
    <property type="component" value="Unplaced"/>
</dbReference>
<dbReference type="WBParaSite" id="ES5_v2.g20829.t1">
    <property type="protein sequence ID" value="ES5_v2.g20829.t1"/>
    <property type="gene ID" value="ES5_v2.g20829"/>
</dbReference>
<protein>
    <submittedName>
        <fullName evidence="2">Tetratricopeptide repeat protein</fullName>
    </submittedName>
</protein>
<name>A0AC34FUW0_9BILA</name>
<accession>A0AC34FUW0</accession>
<reference evidence="2" key="1">
    <citation type="submission" date="2022-11" db="UniProtKB">
        <authorList>
            <consortium name="WormBaseParasite"/>
        </authorList>
    </citation>
    <scope>IDENTIFICATION</scope>
</reference>
<organism evidence="1 2">
    <name type="scientific">Panagrolaimus sp. ES5</name>
    <dbReference type="NCBI Taxonomy" id="591445"/>
    <lineage>
        <taxon>Eukaryota</taxon>
        <taxon>Metazoa</taxon>
        <taxon>Ecdysozoa</taxon>
        <taxon>Nematoda</taxon>
        <taxon>Chromadorea</taxon>
        <taxon>Rhabditida</taxon>
        <taxon>Tylenchina</taxon>
        <taxon>Panagrolaimomorpha</taxon>
        <taxon>Panagrolaimoidea</taxon>
        <taxon>Panagrolaimidae</taxon>
        <taxon>Panagrolaimus</taxon>
    </lineage>
</organism>
<sequence>MLNLIVKHFDSRTSKCSNPWNKSDKHLSSKFLNVHCDVSERTDSKKARSASATNSTFSLHIAAYENSTEDANDSDGGEVEKEKLGLIRKWQKAKEFVSGSSSVIQNSFDFPPQQENEDTRTPEKMQFKRSFNLFNPNKLSPPKPTEYQRLKVNANELFKAKRFNEAVRAYSDILKYTSLTNEQRALIHSNRCAAYFLLLSEKNSLRCAKKDAVKVIQLNPTWWKGHYRLGLCHSELEEWKDAQASFTKALELNENSSEIISALNVAEKGLMESKLNYQQRRSLNQKDVLHYRNPFFYDSDDEELSEAEVKRSGDEFSGEFDEYYANLYRDTNDDSFHSLNSDRPDGNNSEIITLESSAENIVDEEVDKNAFVQIDKADLTLIAKQVYGFEDSHQGYIIQSSAPYLPPNKKGTYVCIINANHIDKLPDLRDDQLSPWTNSENKYNIDKLGLFKTDGIYKAITRKVEGADKHIRFCRMTHPELKIKKRIYWDYNPNTNDSPMPGTFIVILYEIEDEFALTEDHLKKKRRLSKAASAKLDTIIIGRTGKETSKKYYENGGMMTTDKNHLPDITQIRNKIARSKRWEPPTKKGRPRNEDQEKLKKLVEEHFIVRAYYIGDDISEERFIGSKICGFN</sequence>
<proteinExistence type="predicted"/>